<dbReference type="RefSeq" id="WP_012697115.1">
    <property type="nucleotide sequence ID" value="NC_012559.1"/>
</dbReference>
<organism evidence="1 2">
    <name type="scientific">Laribacter hongkongensis (strain HLHK9)</name>
    <dbReference type="NCBI Taxonomy" id="557598"/>
    <lineage>
        <taxon>Bacteria</taxon>
        <taxon>Pseudomonadati</taxon>
        <taxon>Pseudomonadota</taxon>
        <taxon>Betaproteobacteria</taxon>
        <taxon>Neisseriales</taxon>
        <taxon>Aquaspirillaceae</taxon>
        <taxon>Laribacter</taxon>
    </lineage>
</organism>
<gene>
    <name evidence="1" type="ordered locus">LHK_01643</name>
</gene>
<dbReference type="STRING" id="557598.LHK_01643"/>
<accession>C1D840</accession>
<evidence type="ECO:0000313" key="1">
    <source>
        <dbReference type="EMBL" id="ACO74629.1"/>
    </source>
</evidence>
<sequence>MNEIKTEETSQADESITLSDGRKASIAHIKGIHIRKARKMANEAGIDYQFALLAQIVTIDGHPIADFDLDEMRGTDVITLQLAAEKKM</sequence>
<dbReference type="EMBL" id="CP001154">
    <property type="protein sequence ID" value="ACO74629.1"/>
    <property type="molecule type" value="Genomic_DNA"/>
</dbReference>
<dbReference type="KEGG" id="lhk:LHK_01643"/>
<dbReference type="eggNOG" id="ENOG502ZTHX">
    <property type="taxonomic scope" value="Bacteria"/>
</dbReference>
<protein>
    <submittedName>
        <fullName evidence="1">Uncharacterized protein</fullName>
    </submittedName>
</protein>
<dbReference type="AlphaFoldDB" id="C1D840"/>
<keyword evidence="2" id="KW-1185">Reference proteome</keyword>
<evidence type="ECO:0000313" key="2">
    <source>
        <dbReference type="Proteomes" id="UP000002010"/>
    </source>
</evidence>
<proteinExistence type="predicted"/>
<dbReference type="Proteomes" id="UP000002010">
    <property type="component" value="Chromosome"/>
</dbReference>
<reference evidence="1 2" key="1">
    <citation type="journal article" date="2009" name="PLoS Genet.">
        <title>The complete genome and proteome of Laribacter hongkongensis reveal potential mechanisms for adaptations to different temperatures and habitats.</title>
        <authorList>
            <person name="Woo P.C."/>
            <person name="Lau S.K."/>
            <person name="Tse H."/>
            <person name="Teng J.L."/>
            <person name="Curreem S.O."/>
            <person name="Tsang A.K."/>
            <person name="Fan R.Y."/>
            <person name="Wong G.K."/>
            <person name="Huang Y."/>
            <person name="Loman N.J."/>
            <person name="Snyder L.A."/>
            <person name="Cai J.J."/>
            <person name="Huang J.D."/>
            <person name="Mak W."/>
            <person name="Pallen M.J."/>
            <person name="Lok S."/>
            <person name="Yuen K.Y."/>
        </authorList>
    </citation>
    <scope>NUCLEOTIDE SEQUENCE [LARGE SCALE GENOMIC DNA]</scope>
    <source>
        <strain evidence="1 2">HLHK9</strain>
    </source>
</reference>
<name>C1D840_LARHH</name>
<dbReference type="HOGENOM" id="CLU_2571295_0_0_4"/>